<dbReference type="Proteomes" id="UP000255367">
    <property type="component" value="Unassembled WGS sequence"/>
</dbReference>
<dbReference type="RefSeq" id="WP_115309546.1">
    <property type="nucleotide sequence ID" value="NZ_UHIO01000001.1"/>
</dbReference>
<dbReference type="OrthoDB" id="1629730at2"/>
<gene>
    <name evidence="1" type="ORF">NCTC12020_00283</name>
</gene>
<evidence type="ECO:0000313" key="2">
    <source>
        <dbReference type="Proteomes" id="UP000255367"/>
    </source>
</evidence>
<reference evidence="1 2" key="1">
    <citation type="submission" date="2018-06" db="EMBL/GenBank/DDBJ databases">
        <authorList>
            <consortium name="Pathogen Informatics"/>
            <person name="Doyle S."/>
        </authorList>
    </citation>
    <scope>NUCLEOTIDE SEQUENCE [LARGE SCALE GENOMIC DNA]</scope>
    <source>
        <strain evidence="1 2">NCTC12020</strain>
    </source>
</reference>
<dbReference type="AlphaFoldDB" id="A0A380NGX0"/>
<protein>
    <submittedName>
        <fullName evidence="1">Uncharacterized protein</fullName>
    </submittedName>
</protein>
<sequence>MSCTHNKKEIPTNPQERARYDWAKKQTEVAKAQGMDSAELHALFKYIMELDVEAVSQSGTEEVHAVFRRALGQATTALEAGQPEAVALNLFRCIMHGDLKN</sequence>
<accession>A0A380NGX0</accession>
<organism evidence="1 2">
    <name type="scientific">Veillonella criceti</name>
    <dbReference type="NCBI Taxonomy" id="103891"/>
    <lineage>
        <taxon>Bacteria</taxon>
        <taxon>Bacillati</taxon>
        <taxon>Bacillota</taxon>
        <taxon>Negativicutes</taxon>
        <taxon>Veillonellales</taxon>
        <taxon>Veillonellaceae</taxon>
        <taxon>Veillonella</taxon>
    </lineage>
</organism>
<name>A0A380NGX0_9FIRM</name>
<dbReference type="EMBL" id="UHIO01000001">
    <property type="protein sequence ID" value="SUP40382.1"/>
    <property type="molecule type" value="Genomic_DNA"/>
</dbReference>
<evidence type="ECO:0000313" key="1">
    <source>
        <dbReference type="EMBL" id="SUP40382.1"/>
    </source>
</evidence>
<proteinExistence type="predicted"/>
<keyword evidence="2" id="KW-1185">Reference proteome</keyword>